<proteinExistence type="predicted"/>
<dbReference type="GeneID" id="95988342"/>
<keyword evidence="2" id="KW-1185">Reference proteome</keyword>
<name>A0ABR3PZQ4_9TREE</name>
<dbReference type="RefSeq" id="XP_069207807.1">
    <property type="nucleotide sequence ID" value="XM_069355736.1"/>
</dbReference>
<organism evidence="1 2">
    <name type="scientific">Vanrija albida</name>
    <dbReference type="NCBI Taxonomy" id="181172"/>
    <lineage>
        <taxon>Eukaryota</taxon>
        <taxon>Fungi</taxon>
        <taxon>Dikarya</taxon>
        <taxon>Basidiomycota</taxon>
        <taxon>Agaricomycotina</taxon>
        <taxon>Tremellomycetes</taxon>
        <taxon>Trichosporonales</taxon>
        <taxon>Trichosporonaceae</taxon>
        <taxon>Vanrija</taxon>
    </lineage>
</organism>
<comment type="caution">
    <text evidence="1">The sequence shown here is derived from an EMBL/GenBank/DDBJ whole genome shotgun (WGS) entry which is preliminary data.</text>
</comment>
<evidence type="ECO:0000313" key="2">
    <source>
        <dbReference type="Proteomes" id="UP001565368"/>
    </source>
</evidence>
<evidence type="ECO:0000313" key="1">
    <source>
        <dbReference type="EMBL" id="KAL1407863.1"/>
    </source>
</evidence>
<accession>A0ABR3PZQ4</accession>
<dbReference type="EMBL" id="JBBXJM010000005">
    <property type="protein sequence ID" value="KAL1407863.1"/>
    <property type="molecule type" value="Genomic_DNA"/>
</dbReference>
<gene>
    <name evidence="1" type="ORF">Q8F55_007299</name>
</gene>
<protein>
    <submittedName>
        <fullName evidence="1">Uncharacterized protein</fullName>
    </submittedName>
</protein>
<reference evidence="1 2" key="1">
    <citation type="submission" date="2023-08" db="EMBL/GenBank/DDBJ databases">
        <title>Annotated Genome Sequence of Vanrija albida AlHP1.</title>
        <authorList>
            <person name="Herzog R."/>
        </authorList>
    </citation>
    <scope>NUCLEOTIDE SEQUENCE [LARGE SCALE GENOMIC DNA]</scope>
    <source>
        <strain evidence="1 2">AlHP1</strain>
    </source>
</reference>
<sequence length="316" mass="34650">MPLAPAAKLTLVEKKNIRDEWDSKRPEHEQAISKLLGVDWTINVDPLIIAPYVAASDSYAGRPGDVINGYFDGAASSLQYLLRDYPEGAAELNRLVPSHQLALDVDHDGLYSYCGPLIKDGKLFIVFKEDRLWTNVDEGLNNDKLLEQLGKADAAEAGGAIRLSPAAKKAIGRDYTEDAERLQAEARELLKNDKLVLNPNFDAVYAALQPVKTDKDPDNRLGNLSREYFSDFVSALKYQKFDSDDLLQEAWAEVVTANEVALRVVDKLTSGGKHGGSYAEAAVEDGVLYLQTTPEKWGVNIGSAVEKLIDVISDAA</sequence>
<dbReference type="Proteomes" id="UP001565368">
    <property type="component" value="Unassembled WGS sequence"/>
</dbReference>